<reference evidence="8 9" key="1">
    <citation type="submission" date="2021-01" db="EMBL/GenBank/DDBJ databases">
        <title>Whole genome shotgun sequence of Asanoa iriomotensis NBRC 100142.</title>
        <authorList>
            <person name="Komaki H."/>
            <person name="Tamura T."/>
        </authorList>
    </citation>
    <scope>NUCLEOTIDE SEQUENCE [LARGE SCALE GENOMIC DNA]</scope>
    <source>
        <strain evidence="8 9">NBRC 100142</strain>
    </source>
</reference>
<dbReference type="GO" id="GO:0051213">
    <property type="term" value="F:dioxygenase activity"/>
    <property type="evidence" value="ECO:0007669"/>
    <property type="project" value="UniProtKB-KW"/>
</dbReference>
<organism evidence="8 9">
    <name type="scientific">Asanoa iriomotensis</name>
    <dbReference type="NCBI Taxonomy" id="234613"/>
    <lineage>
        <taxon>Bacteria</taxon>
        <taxon>Bacillati</taxon>
        <taxon>Actinomycetota</taxon>
        <taxon>Actinomycetes</taxon>
        <taxon>Micromonosporales</taxon>
        <taxon>Micromonosporaceae</taxon>
        <taxon>Asanoa</taxon>
    </lineage>
</organism>
<keyword evidence="1" id="KW-0001">2Fe-2S</keyword>
<dbReference type="Proteomes" id="UP000624325">
    <property type="component" value="Unassembled WGS sequence"/>
</dbReference>
<keyword evidence="5" id="KW-0411">Iron-sulfur</keyword>
<evidence type="ECO:0000313" key="9">
    <source>
        <dbReference type="Proteomes" id="UP000624325"/>
    </source>
</evidence>
<evidence type="ECO:0000259" key="7">
    <source>
        <dbReference type="PROSITE" id="PS51296"/>
    </source>
</evidence>
<dbReference type="RefSeq" id="WP_203700340.1">
    <property type="nucleotide sequence ID" value="NZ_BAAALU010000014.1"/>
</dbReference>
<keyword evidence="9" id="KW-1185">Reference proteome</keyword>
<proteinExistence type="predicted"/>
<dbReference type="PROSITE" id="PS51296">
    <property type="entry name" value="RIESKE"/>
    <property type="match status" value="1"/>
</dbReference>
<comment type="caution">
    <text evidence="8">The sequence shown here is derived from an EMBL/GenBank/DDBJ whole genome shotgun (WGS) entry which is preliminary data.</text>
</comment>
<evidence type="ECO:0000256" key="3">
    <source>
        <dbReference type="ARBA" id="ARBA00023002"/>
    </source>
</evidence>
<evidence type="ECO:0000256" key="6">
    <source>
        <dbReference type="SAM" id="MobiDB-lite"/>
    </source>
</evidence>
<dbReference type="InterPro" id="IPR036922">
    <property type="entry name" value="Rieske_2Fe-2S_sf"/>
</dbReference>
<dbReference type="SUPFAM" id="SSF55961">
    <property type="entry name" value="Bet v1-like"/>
    <property type="match status" value="1"/>
</dbReference>
<keyword evidence="2" id="KW-0479">Metal-binding</keyword>
<dbReference type="InterPro" id="IPR017941">
    <property type="entry name" value="Rieske_2Fe-2S"/>
</dbReference>
<dbReference type="SUPFAM" id="SSF50022">
    <property type="entry name" value="ISP domain"/>
    <property type="match status" value="1"/>
</dbReference>
<name>A0ABQ4BX53_9ACTN</name>
<protein>
    <submittedName>
        <fullName evidence="8">Phenoxybenzoate dioxygenase</fullName>
    </submittedName>
</protein>
<gene>
    <name evidence="8" type="ORF">Air01nite_07350</name>
</gene>
<dbReference type="PANTHER" id="PTHR21266:SF59">
    <property type="entry name" value="BLR4922 PROTEIN"/>
    <property type="match status" value="1"/>
</dbReference>
<dbReference type="PANTHER" id="PTHR21266">
    <property type="entry name" value="IRON-SULFUR DOMAIN CONTAINING PROTEIN"/>
    <property type="match status" value="1"/>
</dbReference>
<feature type="region of interest" description="Disordered" evidence="6">
    <location>
        <begin position="350"/>
        <end position="374"/>
    </location>
</feature>
<evidence type="ECO:0000256" key="4">
    <source>
        <dbReference type="ARBA" id="ARBA00023004"/>
    </source>
</evidence>
<evidence type="ECO:0000313" key="8">
    <source>
        <dbReference type="EMBL" id="GIF54640.1"/>
    </source>
</evidence>
<feature type="domain" description="Rieske" evidence="7">
    <location>
        <begin position="24"/>
        <end position="127"/>
    </location>
</feature>
<dbReference type="Gene3D" id="3.90.380.10">
    <property type="entry name" value="Naphthalene 1,2-dioxygenase Alpha Subunit, Chain A, domain 1"/>
    <property type="match status" value="1"/>
</dbReference>
<dbReference type="Pfam" id="PF00355">
    <property type="entry name" value="Rieske"/>
    <property type="match status" value="1"/>
</dbReference>
<evidence type="ECO:0000256" key="5">
    <source>
        <dbReference type="ARBA" id="ARBA00023014"/>
    </source>
</evidence>
<sequence length="374" mass="42123">MVYSVPVTSVGPGTPAGQVLRQSWHPIGVSADLVPGKARPLRILGEEFTLYRGHSGKPFIVGSRCAHRYTWLHTGWVEEDSIRCFYHGWKYDGTGQCVEMPAETEAFAKKIRIPRYRAVDYAGLIFGYFGDEDVPPPMWSFPQFDDPDNHLVSSIRPPGVWPMNYFQALENGVDPVHTAFVHSKSEPHWNGVPEVDGIETDEGLEITATRVNHDGVKDVRVTHYFFPNLSRITIYLVSGEDHQFNHYIWFVPIDDENTLMISNTVIPKHLVPQVPGFIKGAGRGWSENSHHELMNAERGPESVTEEDYTAMVGQGRVADRTNERLGRSDRVVIKLRHIWTRKIESLEPRGAGVPDLAAGQSRPLTGRNEVPHND</sequence>
<accession>A0ABQ4BX53</accession>
<keyword evidence="4" id="KW-0408">Iron</keyword>
<dbReference type="EMBL" id="BONC01000003">
    <property type="protein sequence ID" value="GIF54640.1"/>
    <property type="molecule type" value="Genomic_DNA"/>
</dbReference>
<keyword evidence="8" id="KW-0223">Dioxygenase</keyword>
<dbReference type="Gene3D" id="2.102.10.10">
    <property type="entry name" value="Rieske [2Fe-2S] iron-sulphur domain"/>
    <property type="match status" value="1"/>
</dbReference>
<evidence type="ECO:0000256" key="2">
    <source>
        <dbReference type="ARBA" id="ARBA00022723"/>
    </source>
</evidence>
<keyword evidence="3" id="KW-0560">Oxidoreductase</keyword>
<evidence type="ECO:0000256" key="1">
    <source>
        <dbReference type="ARBA" id="ARBA00022714"/>
    </source>
</evidence>
<dbReference type="InterPro" id="IPR050584">
    <property type="entry name" value="Cholesterol_7-desaturase"/>
</dbReference>